<sequence>MQSLDIWIRCDGEQHIRPLRGRLLRLVESQEQVATQQLVDDLEEQALLEQLLERSKPPLPEGTEGLHYLLKTPFRYPPLRWGSRFGSRDEPSLFYGAWSLETAMAETAYYRFLFWSGMQTPPPSGRIRSAHASFEVRYQVERGVQLQAPPFAAERDALVDRRDYRATQRIGTAMRAAGVEAFEFESARCPEHGVNVALFVPRAFAERKPKNMTAWLCETSAGLVAFKQAQGPDQPRLFRLELFLEEGVLPRPA</sequence>
<gene>
    <name evidence="2" type="ORF">DBO85_18850</name>
</gene>
<dbReference type="InterPro" id="IPR014914">
    <property type="entry name" value="RES_dom"/>
</dbReference>
<feature type="domain" description="RES" evidence="1">
    <location>
        <begin position="73"/>
        <end position="210"/>
    </location>
</feature>
<dbReference type="OrthoDB" id="9799238at2"/>
<evidence type="ECO:0000313" key="3">
    <source>
        <dbReference type="Proteomes" id="UP000244064"/>
    </source>
</evidence>
<dbReference type="EMBL" id="QASN01000022">
    <property type="protein sequence ID" value="PTU72809.1"/>
    <property type="molecule type" value="Genomic_DNA"/>
</dbReference>
<organism evidence="2 3">
    <name type="scientific">Pseudomonas mangrovi</name>
    <dbReference type="NCBI Taxonomy" id="2161748"/>
    <lineage>
        <taxon>Bacteria</taxon>
        <taxon>Pseudomonadati</taxon>
        <taxon>Pseudomonadota</taxon>
        <taxon>Gammaproteobacteria</taxon>
        <taxon>Pseudomonadales</taxon>
        <taxon>Pseudomonadaceae</taxon>
        <taxon>Pseudomonas</taxon>
    </lineage>
</organism>
<accession>A0A2T5P4Y5</accession>
<dbReference type="SMART" id="SM00953">
    <property type="entry name" value="RES"/>
    <property type="match status" value="1"/>
</dbReference>
<name>A0A2T5P4Y5_9PSED</name>
<dbReference type="Proteomes" id="UP000244064">
    <property type="component" value="Unassembled WGS sequence"/>
</dbReference>
<reference evidence="2 3" key="1">
    <citation type="submission" date="2018-04" db="EMBL/GenBank/DDBJ databases">
        <title>Pseudomonas sp. nov., isolated from mangrove soil.</title>
        <authorList>
            <person name="Chen C."/>
        </authorList>
    </citation>
    <scope>NUCLEOTIDE SEQUENCE [LARGE SCALE GENOMIC DNA]</scope>
    <source>
        <strain evidence="2 3">TC-11</strain>
    </source>
</reference>
<proteinExistence type="predicted"/>
<dbReference type="AlphaFoldDB" id="A0A2T5P4Y5"/>
<keyword evidence="3" id="KW-1185">Reference proteome</keyword>
<protein>
    <recommendedName>
        <fullName evidence="1">RES domain-containing protein</fullName>
    </recommendedName>
</protein>
<dbReference type="Pfam" id="PF08808">
    <property type="entry name" value="RES"/>
    <property type="match status" value="1"/>
</dbReference>
<evidence type="ECO:0000313" key="2">
    <source>
        <dbReference type="EMBL" id="PTU72809.1"/>
    </source>
</evidence>
<comment type="caution">
    <text evidence="2">The sequence shown here is derived from an EMBL/GenBank/DDBJ whole genome shotgun (WGS) entry which is preliminary data.</text>
</comment>
<dbReference type="RefSeq" id="WP_108109360.1">
    <property type="nucleotide sequence ID" value="NZ_QASN01000022.1"/>
</dbReference>
<evidence type="ECO:0000259" key="1">
    <source>
        <dbReference type="SMART" id="SM00953"/>
    </source>
</evidence>